<feature type="signal peptide" evidence="2">
    <location>
        <begin position="1"/>
        <end position="18"/>
    </location>
</feature>
<dbReference type="Pfam" id="PF13505">
    <property type="entry name" value="OMP_b-brl"/>
    <property type="match status" value="1"/>
</dbReference>
<proteinExistence type="predicted"/>
<evidence type="ECO:0000313" key="5">
    <source>
        <dbReference type="Proteomes" id="UP001195963"/>
    </source>
</evidence>
<protein>
    <submittedName>
        <fullName evidence="4">Porin family protein</fullName>
    </submittedName>
</protein>
<feature type="chain" id="PRO_5045206827" evidence="2">
    <location>
        <begin position="19"/>
        <end position="187"/>
    </location>
</feature>
<dbReference type="Gene3D" id="2.40.160.20">
    <property type="match status" value="1"/>
</dbReference>
<reference evidence="4 5" key="1">
    <citation type="submission" date="2021-07" db="EMBL/GenBank/DDBJ databases">
        <title>Shewanella sp. nov, isolated from SCS.</title>
        <authorList>
            <person name="Cao W.R."/>
        </authorList>
    </citation>
    <scope>NUCLEOTIDE SEQUENCE [LARGE SCALE GENOMIC DNA]</scope>
    <source>
        <strain evidence="4 5">NR704-98</strain>
    </source>
</reference>
<name>A0ABS7E8M8_9GAMM</name>
<keyword evidence="1 2" id="KW-0732">Signal</keyword>
<comment type="caution">
    <text evidence="4">The sequence shown here is derived from an EMBL/GenBank/DDBJ whole genome shotgun (WGS) entry which is preliminary data.</text>
</comment>
<evidence type="ECO:0000259" key="3">
    <source>
        <dbReference type="Pfam" id="PF13505"/>
    </source>
</evidence>
<dbReference type="EMBL" id="JAHZST010000019">
    <property type="protein sequence ID" value="MBW8185975.1"/>
    <property type="molecule type" value="Genomic_DNA"/>
</dbReference>
<gene>
    <name evidence="4" type="ORF">K0625_20280</name>
</gene>
<keyword evidence="5" id="KW-1185">Reference proteome</keyword>
<organism evidence="4 5">
    <name type="scientific">Shewanella nanhaiensis</name>
    <dbReference type="NCBI Taxonomy" id="2864872"/>
    <lineage>
        <taxon>Bacteria</taxon>
        <taxon>Pseudomonadati</taxon>
        <taxon>Pseudomonadota</taxon>
        <taxon>Gammaproteobacteria</taxon>
        <taxon>Alteromonadales</taxon>
        <taxon>Shewanellaceae</taxon>
        <taxon>Shewanella</taxon>
    </lineage>
</organism>
<dbReference type="SUPFAM" id="SSF56925">
    <property type="entry name" value="OMPA-like"/>
    <property type="match status" value="1"/>
</dbReference>
<dbReference type="Proteomes" id="UP001195963">
    <property type="component" value="Unassembled WGS sequence"/>
</dbReference>
<evidence type="ECO:0000313" key="4">
    <source>
        <dbReference type="EMBL" id="MBW8185975.1"/>
    </source>
</evidence>
<feature type="domain" description="Outer membrane protein beta-barrel" evidence="3">
    <location>
        <begin position="6"/>
        <end position="187"/>
    </location>
</feature>
<sequence>MRNVLLVAFCLMSSVAYAGESDHIIGGSVGYGSQDFESNDGKEFSAGDSFSSDIYYRYMLNEHFGLEAGVMSGTGGIVSAISGVFTSVDNISYKGFRGAVYGQVPLSESNHLYAKVGMSANQLDYDFRGVFSSDEVKSIESSGSDFYGAVGWEVRFQSGLGLNLEYQYVPVQELQVHSFNFGMSYRF</sequence>
<dbReference type="InterPro" id="IPR011250">
    <property type="entry name" value="OMP/PagP_B-barrel"/>
</dbReference>
<dbReference type="InterPro" id="IPR027385">
    <property type="entry name" value="Beta-barrel_OMP"/>
</dbReference>
<dbReference type="RefSeq" id="WP_220111323.1">
    <property type="nucleotide sequence ID" value="NZ_JAHZST010000019.1"/>
</dbReference>
<evidence type="ECO:0000256" key="2">
    <source>
        <dbReference type="SAM" id="SignalP"/>
    </source>
</evidence>
<evidence type="ECO:0000256" key="1">
    <source>
        <dbReference type="ARBA" id="ARBA00022729"/>
    </source>
</evidence>
<accession>A0ABS7E8M8</accession>